<organism evidence="1 2">
    <name type="scientific">Desulfonema magnum</name>
    <dbReference type="NCBI Taxonomy" id="45655"/>
    <lineage>
        <taxon>Bacteria</taxon>
        <taxon>Pseudomonadati</taxon>
        <taxon>Thermodesulfobacteriota</taxon>
        <taxon>Desulfobacteria</taxon>
        <taxon>Desulfobacterales</taxon>
        <taxon>Desulfococcaceae</taxon>
        <taxon>Desulfonema</taxon>
    </lineage>
</organism>
<protein>
    <submittedName>
        <fullName evidence="1">Uncharacterized protein</fullName>
    </submittedName>
</protein>
<evidence type="ECO:0000313" key="1">
    <source>
        <dbReference type="EMBL" id="QTA88782.1"/>
    </source>
</evidence>
<dbReference type="AlphaFoldDB" id="A0A975GPF0"/>
<dbReference type="EMBL" id="CP061800">
    <property type="protein sequence ID" value="QTA88782.1"/>
    <property type="molecule type" value="Genomic_DNA"/>
</dbReference>
<reference evidence="1" key="1">
    <citation type="journal article" date="2021" name="Microb. Physiol.">
        <title>Proteogenomic Insights into the Physiology of Marine, Sulfate-Reducing, Filamentous Desulfonema limicola and Desulfonema magnum.</title>
        <authorList>
            <person name="Schnaars V."/>
            <person name="Wohlbrand L."/>
            <person name="Scheve S."/>
            <person name="Hinrichs C."/>
            <person name="Reinhardt R."/>
            <person name="Rabus R."/>
        </authorList>
    </citation>
    <scope>NUCLEOTIDE SEQUENCE</scope>
    <source>
        <strain evidence="1">4be13</strain>
    </source>
</reference>
<keyword evidence="2" id="KW-1185">Reference proteome</keyword>
<proteinExistence type="predicted"/>
<evidence type="ECO:0000313" key="2">
    <source>
        <dbReference type="Proteomes" id="UP000663722"/>
    </source>
</evidence>
<name>A0A975GPF0_9BACT</name>
<dbReference type="KEGG" id="dmm:dnm_048290"/>
<dbReference type="Proteomes" id="UP000663722">
    <property type="component" value="Chromosome"/>
</dbReference>
<sequence length="48" mass="5773">MFSRITQNQLLNPFIKASDQQKISFYLLTAHMHVCVQNFSICWNWKKI</sequence>
<gene>
    <name evidence="1" type="ORF">dnm_048290</name>
</gene>
<accession>A0A975GPF0</accession>